<evidence type="ECO:0000313" key="4">
    <source>
        <dbReference type="Proteomes" id="UP000192132"/>
    </source>
</evidence>
<feature type="coiled-coil region" evidence="1">
    <location>
        <begin position="104"/>
        <end position="131"/>
    </location>
</feature>
<protein>
    <recommendedName>
        <fullName evidence="5">DUF4124 domain-containing protein</fullName>
    </recommendedName>
</protein>
<reference evidence="3 4" key="1">
    <citation type="submission" date="2016-10" db="EMBL/GenBank/DDBJ databases">
        <title>Draft Genome sequence of Alkanindiges sp. strain H1.</title>
        <authorList>
            <person name="Subhash Y."/>
            <person name="Lee S."/>
        </authorList>
    </citation>
    <scope>NUCLEOTIDE SEQUENCE [LARGE SCALE GENOMIC DNA]</scope>
    <source>
        <strain evidence="3 4">H1</strain>
    </source>
</reference>
<accession>A0A1S8CSD1</accession>
<sequence>MQNIKFLILILLVSPFTHAQVMKCIDAKGNITYSGGGCSSAHQSATVISSVPKHSYQTGDGYGSERYYSQGNYANRDEPEEGYRYTARDDSKSYRTNYEKARKYAADRQHAKQYEDEIRLANENRMRNMNRTQAYTPGSGSSSHRRACRFIGDQLLCS</sequence>
<keyword evidence="2" id="KW-0732">Signal</keyword>
<dbReference type="Proteomes" id="UP000192132">
    <property type="component" value="Unassembled WGS sequence"/>
</dbReference>
<dbReference type="EMBL" id="MLCN01000052">
    <property type="protein sequence ID" value="ONG37519.1"/>
    <property type="molecule type" value="Genomic_DNA"/>
</dbReference>
<evidence type="ECO:0000256" key="2">
    <source>
        <dbReference type="SAM" id="SignalP"/>
    </source>
</evidence>
<evidence type="ECO:0000313" key="3">
    <source>
        <dbReference type="EMBL" id="ONG37519.1"/>
    </source>
</evidence>
<comment type="caution">
    <text evidence="3">The sequence shown here is derived from an EMBL/GenBank/DDBJ whole genome shotgun (WGS) entry which is preliminary data.</text>
</comment>
<keyword evidence="1" id="KW-0175">Coiled coil</keyword>
<name>A0A1S8CSD1_9GAMM</name>
<feature type="chain" id="PRO_5012639427" description="DUF4124 domain-containing protein" evidence="2">
    <location>
        <begin position="20"/>
        <end position="158"/>
    </location>
</feature>
<evidence type="ECO:0008006" key="5">
    <source>
        <dbReference type="Google" id="ProtNLM"/>
    </source>
</evidence>
<gene>
    <name evidence="3" type="ORF">BKE30_14335</name>
</gene>
<organism evidence="3 4">
    <name type="scientific">Alkanindiges hydrocarboniclasticus</name>
    <dbReference type="NCBI Taxonomy" id="1907941"/>
    <lineage>
        <taxon>Bacteria</taxon>
        <taxon>Pseudomonadati</taxon>
        <taxon>Pseudomonadota</taxon>
        <taxon>Gammaproteobacteria</taxon>
        <taxon>Moraxellales</taxon>
        <taxon>Moraxellaceae</taxon>
        <taxon>Alkanindiges</taxon>
    </lineage>
</organism>
<feature type="signal peptide" evidence="2">
    <location>
        <begin position="1"/>
        <end position="19"/>
    </location>
</feature>
<dbReference type="AlphaFoldDB" id="A0A1S8CSD1"/>
<proteinExistence type="predicted"/>
<keyword evidence="4" id="KW-1185">Reference proteome</keyword>
<evidence type="ECO:0000256" key="1">
    <source>
        <dbReference type="SAM" id="Coils"/>
    </source>
</evidence>